<dbReference type="OrthoDB" id="7476844at2759"/>
<feature type="non-terminal residue" evidence="2">
    <location>
        <position position="389"/>
    </location>
</feature>
<dbReference type="AlphaFoldDB" id="A0A8B6G304"/>
<dbReference type="EMBL" id="UYJE01007776">
    <property type="protein sequence ID" value="VDI57889.1"/>
    <property type="molecule type" value="Genomic_DNA"/>
</dbReference>
<keyword evidence="3" id="KW-1185">Reference proteome</keyword>
<evidence type="ECO:0000313" key="2">
    <source>
        <dbReference type="EMBL" id="VDI57889.1"/>
    </source>
</evidence>
<evidence type="ECO:0000256" key="1">
    <source>
        <dbReference type="SAM" id="MobiDB-lite"/>
    </source>
</evidence>
<protein>
    <submittedName>
        <fullName evidence="2">Uncharacterized protein</fullName>
    </submittedName>
</protein>
<comment type="caution">
    <text evidence="2">The sequence shown here is derived from an EMBL/GenBank/DDBJ whole genome shotgun (WGS) entry which is preliminary data.</text>
</comment>
<accession>A0A8B6G304</accession>
<dbReference type="Gene3D" id="3.60.10.10">
    <property type="entry name" value="Endonuclease/exonuclease/phosphatase"/>
    <property type="match status" value="1"/>
</dbReference>
<dbReference type="SUPFAM" id="SSF56219">
    <property type="entry name" value="DNase I-like"/>
    <property type="match status" value="1"/>
</dbReference>
<dbReference type="InterPro" id="IPR036691">
    <property type="entry name" value="Endo/exonu/phosph_ase_sf"/>
</dbReference>
<proteinExistence type="predicted"/>
<reference evidence="2" key="1">
    <citation type="submission" date="2018-11" db="EMBL/GenBank/DDBJ databases">
        <authorList>
            <person name="Alioto T."/>
            <person name="Alioto T."/>
        </authorList>
    </citation>
    <scope>NUCLEOTIDE SEQUENCE</scope>
</reference>
<organism evidence="2 3">
    <name type="scientific">Mytilus galloprovincialis</name>
    <name type="common">Mediterranean mussel</name>
    <dbReference type="NCBI Taxonomy" id="29158"/>
    <lineage>
        <taxon>Eukaryota</taxon>
        <taxon>Metazoa</taxon>
        <taxon>Spiralia</taxon>
        <taxon>Lophotrochozoa</taxon>
        <taxon>Mollusca</taxon>
        <taxon>Bivalvia</taxon>
        <taxon>Autobranchia</taxon>
        <taxon>Pteriomorphia</taxon>
        <taxon>Mytilida</taxon>
        <taxon>Mytiloidea</taxon>
        <taxon>Mytilidae</taxon>
        <taxon>Mytilinae</taxon>
        <taxon>Mytilus</taxon>
    </lineage>
</organism>
<name>A0A8B6G304_MYTGA</name>
<gene>
    <name evidence="2" type="ORF">MGAL_10B027743</name>
</gene>
<dbReference type="Proteomes" id="UP000596742">
    <property type="component" value="Unassembled WGS sequence"/>
</dbReference>
<sequence length="389" mass="44138">IHIIRSNTTTQVANINVSLLNQNLATKLETALESIDNPKCTVESKTTETALTKTIENATNAIEHANPELCYAKIDTGSPHVHSYKDEGNDELIIGMRKGVTKFVLGRIDTELNKLESNVNNTWSESQNDQTRANPYQQNILDTPNYSHNQWHYDDTHSQQLWNFSHTHPQQHGELQSQNIAHENSYHSYEHDYVSFGNLESGQPLYYIPTTQQTPSQPKSRTHLDESVNSESDVNTRMEETLKILDFNCKNVLTCGPIFKELENSIDMFLLQEHWLYDCQLSMINEISDHLTGFGKAVDTLDPISATQMPRGYGGTAILWKKYLDSIISPSTIGNERIQGIEVTSDPNLILLSVCLPCKGSYQHLSDFQDYIAQLHEIVSTYKQTHQII</sequence>
<evidence type="ECO:0000313" key="3">
    <source>
        <dbReference type="Proteomes" id="UP000596742"/>
    </source>
</evidence>
<feature type="region of interest" description="Disordered" evidence="1">
    <location>
        <begin position="211"/>
        <end position="233"/>
    </location>
</feature>